<sequence length="77" mass="8272">MVDMEDMVLGGYGNYGGYGSGYNRYGGYGGYGSGYNRYGGNRYGGYGYGYNSYFVKGQENIGIQNGSNGTSKSKHAH</sequence>
<reference evidence="1 2" key="1">
    <citation type="submission" date="2021-06" db="EMBL/GenBank/DDBJ databases">
        <title>Caerostris extrusa draft genome.</title>
        <authorList>
            <person name="Kono N."/>
            <person name="Arakawa K."/>
        </authorList>
    </citation>
    <scope>NUCLEOTIDE SEQUENCE [LARGE SCALE GENOMIC DNA]</scope>
</reference>
<keyword evidence="2" id="KW-1185">Reference proteome</keyword>
<dbReference type="AlphaFoldDB" id="A0AAV4U3M5"/>
<dbReference type="EMBL" id="BPLR01012220">
    <property type="protein sequence ID" value="GIY52287.1"/>
    <property type="molecule type" value="Genomic_DNA"/>
</dbReference>
<proteinExistence type="predicted"/>
<evidence type="ECO:0000313" key="2">
    <source>
        <dbReference type="Proteomes" id="UP001054945"/>
    </source>
</evidence>
<organism evidence="1 2">
    <name type="scientific">Caerostris extrusa</name>
    <name type="common">Bark spider</name>
    <name type="synonym">Caerostris bankana</name>
    <dbReference type="NCBI Taxonomy" id="172846"/>
    <lineage>
        <taxon>Eukaryota</taxon>
        <taxon>Metazoa</taxon>
        <taxon>Ecdysozoa</taxon>
        <taxon>Arthropoda</taxon>
        <taxon>Chelicerata</taxon>
        <taxon>Arachnida</taxon>
        <taxon>Araneae</taxon>
        <taxon>Araneomorphae</taxon>
        <taxon>Entelegynae</taxon>
        <taxon>Araneoidea</taxon>
        <taxon>Araneidae</taxon>
        <taxon>Caerostris</taxon>
    </lineage>
</organism>
<evidence type="ECO:0000313" key="1">
    <source>
        <dbReference type="EMBL" id="GIY52287.1"/>
    </source>
</evidence>
<accession>A0AAV4U3M5</accession>
<name>A0AAV4U3M5_CAEEX</name>
<gene>
    <name evidence="1" type="ORF">CEXT_36611</name>
</gene>
<protein>
    <submittedName>
        <fullName evidence="1">Uncharacterized protein</fullName>
    </submittedName>
</protein>
<dbReference type="Proteomes" id="UP001054945">
    <property type="component" value="Unassembled WGS sequence"/>
</dbReference>
<comment type="caution">
    <text evidence="1">The sequence shown here is derived from an EMBL/GenBank/DDBJ whole genome shotgun (WGS) entry which is preliminary data.</text>
</comment>